<protein>
    <submittedName>
        <fullName evidence="2">Uncharacterized protein</fullName>
    </submittedName>
</protein>
<dbReference type="GO" id="GO:0005794">
    <property type="term" value="C:Golgi apparatus"/>
    <property type="evidence" value="ECO:0007669"/>
    <property type="project" value="TreeGrafter"/>
</dbReference>
<keyword evidence="1" id="KW-0472">Membrane</keyword>
<feature type="transmembrane region" description="Helical" evidence="1">
    <location>
        <begin position="82"/>
        <end position="101"/>
    </location>
</feature>
<evidence type="ECO:0000313" key="3">
    <source>
        <dbReference type="Proteomes" id="UP001150569"/>
    </source>
</evidence>
<gene>
    <name evidence="2" type="ORF">IWQ60_001161</name>
</gene>
<keyword evidence="3" id="KW-1185">Reference proteome</keyword>
<dbReference type="PANTHER" id="PTHR34391:SF1">
    <property type="entry name" value="UPF0658 GOLGI APPARATUS MEMBRANE PROTEIN C1952.10C-RELATED"/>
    <property type="match status" value="1"/>
</dbReference>
<dbReference type="Proteomes" id="UP001150569">
    <property type="component" value="Unassembled WGS sequence"/>
</dbReference>
<keyword evidence="1" id="KW-0812">Transmembrane</keyword>
<accession>A0A9W8AF72</accession>
<dbReference type="AlphaFoldDB" id="A0A9W8AF72"/>
<feature type="transmembrane region" description="Helical" evidence="1">
    <location>
        <begin position="134"/>
        <end position="152"/>
    </location>
</feature>
<comment type="caution">
    <text evidence="2">The sequence shown here is derived from an EMBL/GenBank/DDBJ whole genome shotgun (WGS) entry which is preliminary data.</text>
</comment>
<dbReference type="InterPro" id="IPR040410">
    <property type="entry name" value="UPF0658_Golgi"/>
</dbReference>
<feature type="transmembrane region" description="Helical" evidence="1">
    <location>
        <begin position="183"/>
        <end position="208"/>
    </location>
</feature>
<feature type="transmembrane region" description="Helical" evidence="1">
    <location>
        <begin position="242"/>
        <end position="259"/>
    </location>
</feature>
<sequence length="335" mass="38515">MRKVITSRTILAMLLVALIQTVVIAALEAMIAYFFFSTVKDPFDGQDTDKGIPIYLILFVVAQLFLLGMVWDTVRHRNSIQLIGVVVFDLCILSYSIFQYFQITNLESGDTDATVQDGDYATRFATMKENMRPFLVAIPCIVGGAFLIYLYLGVRLHRDFGWDIFKQIGANASIRRMYRAYHVFVLLIKLDVFFFLGYSIQFIILVLRTTVVELWLTVAAVPITLVILLLAVYAVRFESRPTMMLFMFGLLLTMVYFIYRLVRIYDSSQVQRYANTSKFLTFFAAVSLLVSVCTFLQAIICYRNFGRGLKDHLQGKEDEKVEYNNYPPARMTLDD</sequence>
<organism evidence="2 3">
    <name type="scientific">Tieghemiomyces parasiticus</name>
    <dbReference type="NCBI Taxonomy" id="78921"/>
    <lineage>
        <taxon>Eukaryota</taxon>
        <taxon>Fungi</taxon>
        <taxon>Fungi incertae sedis</taxon>
        <taxon>Zoopagomycota</taxon>
        <taxon>Kickxellomycotina</taxon>
        <taxon>Dimargaritomycetes</taxon>
        <taxon>Dimargaritales</taxon>
        <taxon>Dimargaritaceae</taxon>
        <taxon>Tieghemiomyces</taxon>
    </lineage>
</organism>
<reference evidence="2" key="1">
    <citation type="submission" date="2022-07" db="EMBL/GenBank/DDBJ databases">
        <title>Phylogenomic reconstructions and comparative analyses of Kickxellomycotina fungi.</title>
        <authorList>
            <person name="Reynolds N.K."/>
            <person name="Stajich J.E."/>
            <person name="Barry K."/>
            <person name="Grigoriev I.V."/>
            <person name="Crous P."/>
            <person name="Smith M.E."/>
        </authorList>
    </citation>
    <scope>NUCLEOTIDE SEQUENCE</scope>
    <source>
        <strain evidence="2">RSA 861</strain>
    </source>
</reference>
<dbReference type="OrthoDB" id="2448307at2759"/>
<evidence type="ECO:0000313" key="2">
    <source>
        <dbReference type="EMBL" id="KAJ1929478.1"/>
    </source>
</evidence>
<dbReference type="EMBL" id="JANBPT010000034">
    <property type="protein sequence ID" value="KAJ1929478.1"/>
    <property type="molecule type" value="Genomic_DNA"/>
</dbReference>
<feature type="transmembrane region" description="Helical" evidence="1">
    <location>
        <begin position="214"/>
        <end position="235"/>
    </location>
</feature>
<feature type="transmembrane region" description="Helical" evidence="1">
    <location>
        <begin position="279"/>
        <end position="302"/>
    </location>
</feature>
<feature type="transmembrane region" description="Helical" evidence="1">
    <location>
        <begin position="12"/>
        <end position="36"/>
    </location>
</feature>
<name>A0A9W8AF72_9FUNG</name>
<dbReference type="PANTHER" id="PTHR34391">
    <property type="entry name" value="UPF0658 GOLGI APPARATUS MEMBRANE PROTEIN C1952.10C-RELATED"/>
    <property type="match status" value="1"/>
</dbReference>
<keyword evidence="1" id="KW-1133">Transmembrane helix</keyword>
<feature type="transmembrane region" description="Helical" evidence="1">
    <location>
        <begin position="52"/>
        <end position="70"/>
    </location>
</feature>
<evidence type="ECO:0000256" key="1">
    <source>
        <dbReference type="SAM" id="Phobius"/>
    </source>
</evidence>
<proteinExistence type="predicted"/>